<feature type="domain" description="Acyltransferase 3" evidence="2">
    <location>
        <begin position="1"/>
        <end position="301"/>
    </location>
</feature>
<dbReference type="PANTHER" id="PTHR23028">
    <property type="entry name" value="ACETYLTRANSFERASE"/>
    <property type="match status" value="1"/>
</dbReference>
<keyword evidence="1" id="KW-1133">Transmembrane helix</keyword>
<dbReference type="Pfam" id="PF01757">
    <property type="entry name" value="Acyl_transf_3"/>
    <property type="match status" value="1"/>
</dbReference>
<comment type="caution">
    <text evidence="3">The sequence shown here is derived from an EMBL/GenBank/DDBJ whole genome shotgun (WGS) entry which is preliminary data.</text>
</comment>
<feature type="transmembrane region" description="Helical" evidence="1">
    <location>
        <begin position="32"/>
        <end position="54"/>
    </location>
</feature>
<dbReference type="Proteomes" id="UP001596200">
    <property type="component" value="Unassembled WGS sequence"/>
</dbReference>
<evidence type="ECO:0000313" key="3">
    <source>
        <dbReference type="EMBL" id="MFC5915427.1"/>
    </source>
</evidence>
<dbReference type="EC" id="2.3.-.-" evidence="3"/>
<keyword evidence="4" id="KW-1185">Reference proteome</keyword>
<dbReference type="InterPro" id="IPR002656">
    <property type="entry name" value="Acyl_transf_3_dom"/>
</dbReference>
<organism evidence="3 4">
    <name type="scientific">Streptomyces pulveraceus</name>
    <dbReference type="NCBI Taxonomy" id="68258"/>
    <lineage>
        <taxon>Bacteria</taxon>
        <taxon>Bacillati</taxon>
        <taxon>Actinomycetota</taxon>
        <taxon>Actinomycetes</taxon>
        <taxon>Kitasatosporales</taxon>
        <taxon>Streptomycetaceae</taxon>
        <taxon>Streptomyces</taxon>
    </lineage>
</organism>
<evidence type="ECO:0000256" key="1">
    <source>
        <dbReference type="SAM" id="Phobius"/>
    </source>
</evidence>
<feature type="transmembrane region" description="Helical" evidence="1">
    <location>
        <begin position="321"/>
        <end position="342"/>
    </location>
</feature>
<feature type="transmembrane region" description="Helical" evidence="1">
    <location>
        <begin position="222"/>
        <end position="238"/>
    </location>
</feature>
<proteinExistence type="predicted"/>
<accession>A0ABW1GPC8</accession>
<dbReference type="RefSeq" id="WP_344510956.1">
    <property type="nucleotide sequence ID" value="NZ_BAAATU010000019.1"/>
</dbReference>
<keyword evidence="3" id="KW-0012">Acyltransferase</keyword>
<dbReference type="InterPro" id="IPR050879">
    <property type="entry name" value="Acyltransferase_3"/>
</dbReference>
<dbReference type="EMBL" id="JBHSPU010000016">
    <property type="protein sequence ID" value="MFC5915427.1"/>
    <property type="molecule type" value="Genomic_DNA"/>
</dbReference>
<keyword evidence="1" id="KW-0472">Membrane</keyword>
<reference evidence="4" key="1">
    <citation type="journal article" date="2019" name="Int. J. Syst. Evol. Microbiol.">
        <title>The Global Catalogue of Microorganisms (GCM) 10K type strain sequencing project: providing services to taxonomists for standard genome sequencing and annotation.</title>
        <authorList>
            <consortium name="The Broad Institute Genomics Platform"/>
            <consortium name="The Broad Institute Genome Sequencing Center for Infectious Disease"/>
            <person name="Wu L."/>
            <person name="Ma J."/>
        </authorList>
    </citation>
    <scope>NUCLEOTIDE SEQUENCE [LARGE SCALE GENOMIC DNA]</scope>
    <source>
        <strain evidence="4">JCM 4147</strain>
    </source>
</reference>
<feature type="transmembrane region" description="Helical" evidence="1">
    <location>
        <begin position="280"/>
        <end position="301"/>
    </location>
</feature>
<feature type="transmembrane region" description="Helical" evidence="1">
    <location>
        <begin position="152"/>
        <end position="173"/>
    </location>
</feature>
<feature type="transmembrane region" description="Helical" evidence="1">
    <location>
        <begin position="75"/>
        <end position="102"/>
    </location>
</feature>
<keyword evidence="1" id="KW-0812">Transmembrane</keyword>
<dbReference type="GO" id="GO:0016746">
    <property type="term" value="F:acyltransferase activity"/>
    <property type="evidence" value="ECO:0007669"/>
    <property type="project" value="UniProtKB-KW"/>
</dbReference>
<keyword evidence="3" id="KW-0808">Transferase</keyword>
<evidence type="ECO:0000313" key="4">
    <source>
        <dbReference type="Proteomes" id="UP001596200"/>
    </source>
</evidence>
<feature type="transmembrane region" description="Helical" evidence="1">
    <location>
        <begin position="193"/>
        <end position="215"/>
    </location>
</feature>
<dbReference type="PANTHER" id="PTHR23028:SF53">
    <property type="entry name" value="ACYL_TRANSF_3 DOMAIN-CONTAINING PROTEIN"/>
    <property type="match status" value="1"/>
</dbReference>
<feature type="transmembrane region" description="Helical" evidence="1">
    <location>
        <begin position="122"/>
        <end position="140"/>
    </location>
</feature>
<sequence length="370" mass="40470">MRFIAAFAVVISHLSGQIVGTANPVLLDLITTLGPVGVAFFFVLSGFILTWVAAPDDTARLFWRRRVAKIYPNHLVTFAAALVLMSVANVPIMLINTIPPLLLVEPWIPNFDALGGLTGINVPSWTLGCEMVFYLCFPWLIRFLARIRPSRLWPWTAAVAAAIIAVPFVALLLPTLPATSWDPAVPQWQSWFAYSFPFTRMLEFALGILMARIVITGKWVRLGMAPAFLLTVICVVIQSTLPGIFHLCAGPTAFALALVIAAGAAADVRAVRTPFSGRAMVWLGEISFALYLVHYLVIQYGPIDGVHATGEVMTGSLTTRLIDILLTVGISIALAAALYTLVERPVVRRFSRPTGRRKRLITVPDVVDRP</sequence>
<feature type="transmembrane region" description="Helical" evidence="1">
    <location>
        <begin position="244"/>
        <end position="268"/>
    </location>
</feature>
<protein>
    <submittedName>
        <fullName evidence="3">Acyltransferase family protein</fullName>
        <ecNumber evidence="3">2.3.-.-</ecNumber>
    </submittedName>
</protein>
<name>A0ABW1GPC8_9ACTN</name>
<evidence type="ECO:0000259" key="2">
    <source>
        <dbReference type="Pfam" id="PF01757"/>
    </source>
</evidence>
<gene>
    <name evidence="3" type="ORF">ACFP1B_18690</name>
</gene>